<sequence length="966" mass="103605">MELNVPSESDDCNRGSPEPPGGAPDGPEADRLRPNHAAELEASGLSRETTTANNVHSEDDPKVVARLLNWSPARAKALGPVLVYPHYDRGGQPLDHATVKPDRPRARGDKPGKVKYENPRGRPNRLYVPAGARAALADPTAELTITEGCKKALAATQHGFPCVSLPGVWNWVAPREQRGGKRTGRLALNDDLAGVTWTGRRVHIVFDSDAGTNPDVARAERALAGALRRHGADVRVVRLPTEPDGTKNGLDDFLVRHGAGALRELVGHAPASPEKPRTDPAQFTESGYTAVSGNTFHCVLTRDEDTDELTVTKKTKLANFTARIVGETVTDDGAEQTRAFAVAVEQWNKPARTVGVPVDRFGALDWVVERLGPKCVIQAGSGKRDHLRCAIQEMSGDEIPSATVYTHTGWREVEGRWCYLHGAGAIVPGVPTVPVSPRVEVQLDGAASAFRLPEPPTGDARRTAVRASLGLLVGLVPDGVAFPLLATVYRAALGAPDYALWLSGPTGAQKSELAALAQQHYGADMNRGRLPGNWSSTDNALERLAFTVKDAVLVVDDFAPPPSRADADRQHRTAERLIRGQGNSAGRQRMRADGTLRPPKPPRGLVLATGEDVPRGHSITARLGVVAVQRGDVNLARLSECQQNAAAGALASAMAGFVAWLAPRYATVRAELEAERVQLRNRFVGQFPHARTPDIIANLLLGLRYLLRFAEAIRAIDTPERERLWGRGEVAFRSLAEQQGEHQRAADPVARFPEMLGAIITSGRGHIAGTDGKEPGVPPSPEAWGWEVRETRGALGEVRVGSHGRGRKLGWVTDAELYLDPDSTFAALSELAREQGQAYPITQQTLYRRLKESGYAVRTDGDRTTYPITLEGARRRVLVLAPSFLLGKPGQSGHPGRGAANTAQSVPVSRPGFSHAGPEPGQPTGTRAPENTGSVPGVPTVPVSPSGESENSADRALTNDVEVFTP</sequence>
<keyword evidence="3" id="KW-0378">Hydrolase</keyword>
<keyword evidence="4" id="KW-1185">Reference proteome</keyword>
<dbReference type="InterPro" id="IPR034154">
    <property type="entry name" value="TOPRIM_DnaG/twinkle"/>
</dbReference>
<dbReference type="Gene3D" id="3.40.1360.10">
    <property type="match status" value="1"/>
</dbReference>
<dbReference type="InterPro" id="IPR024385">
    <property type="entry name" value="DUF3854"/>
</dbReference>
<evidence type="ECO:0000256" key="1">
    <source>
        <dbReference type="SAM" id="MobiDB-lite"/>
    </source>
</evidence>
<evidence type="ECO:0000313" key="3">
    <source>
        <dbReference type="EMBL" id="VTS01851.1"/>
    </source>
</evidence>
<proteinExistence type="predicted"/>
<dbReference type="EMBL" id="LR593886">
    <property type="protein sequence ID" value="VTS01851.1"/>
    <property type="molecule type" value="Genomic_DNA"/>
</dbReference>
<reference evidence="3 4" key="1">
    <citation type="submission" date="2019-05" db="EMBL/GenBank/DDBJ databases">
        <authorList>
            <consortium name="Science for Life Laboratories"/>
        </authorList>
    </citation>
    <scope>NUCLEOTIDE SEQUENCE [LARGE SCALE GENOMIC DNA]</scope>
    <source>
        <strain evidence="3">Soil9</strain>
    </source>
</reference>
<evidence type="ECO:0000259" key="2">
    <source>
        <dbReference type="Pfam" id="PF12965"/>
    </source>
</evidence>
<dbReference type="RefSeq" id="WP_162672575.1">
    <property type="nucleotide sequence ID" value="NZ_LR593886.1"/>
</dbReference>
<dbReference type="AlphaFoldDB" id="A0A6P2DGM9"/>
<dbReference type="KEGG" id="gms:SOIL9_77120"/>
<name>A0A6P2DGM9_9BACT</name>
<dbReference type="Proteomes" id="UP000464178">
    <property type="component" value="Chromosome"/>
</dbReference>
<feature type="region of interest" description="Disordered" evidence="1">
    <location>
        <begin position="888"/>
        <end position="966"/>
    </location>
</feature>
<feature type="compositionally biased region" description="Polar residues" evidence="1">
    <location>
        <begin position="46"/>
        <end position="55"/>
    </location>
</feature>
<feature type="compositionally biased region" description="Basic and acidic residues" evidence="1">
    <location>
        <begin position="28"/>
        <end position="39"/>
    </location>
</feature>
<feature type="compositionally biased region" description="Low complexity" evidence="1">
    <location>
        <begin position="932"/>
        <end position="950"/>
    </location>
</feature>
<gene>
    <name evidence="3" type="ORF">SOIL9_77120</name>
</gene>
<keyword evidence="3" id="KW-0067">ATP-binding</keyword>
<dbReference type="Pfam" id="PF12965">
    <property type="entry name" value="DUF3854"/>
    <property type="match status" value="1"/>
</dbReference>
<feature type="region of interest" description="Disordered" evidence="1">
    <location>
        <begin position="1"/>
        <end position="58"/>
    </location>
</feature>
<feature type="region of interest" description="Disordered" evidence="1">
    <location>
        <begin position="89"/>
        <end position="123"/>
    </location>
</feature>
<evidence type="ECO:0000313" key="4">
    <source>
        <dbReference type="Proteomes" id="UP000464178"/>
    </source>
</evidence>
<keyword evidence="3" id="KW-0547">Nucleotide-binding</keyword>
<dbReference type="GO" id="GO:0004386">
    <property type="term" value="F:helicase activity"/>
    <property type="evidence" value="ECO:0007669"/>
    <property type="project" value="UniProtKB-KW"/>
</dbReference>
<dbReference type="CDD" id="cd01029">
    <property type="entry name" value="TOPRIM_primases"/>
    <property type="match status" value="1"/>
</dbReference>
<feature type="region of interest" description="Disordered" evidence="1">
    <location>
        <begin position="581"/>
        <end position="610"/>
    </location>
</feature>
<feature type="compositionally biased region" description="Basic and acidic residues" evidence="1">
    <location>
        <begin position="97"/>
        <end position="120"/>
    </location>
</feature>
<organism evidence="3 4">
    <name type="scientific">Gemmata massiliana</name>
    <dbReference type="NCBI Taxonomy" id="1210884"/>
    <lineage>
        <taxon>Bacteria</taxon>
        <taxon>Pseudomonadati</taxon>
        <taxon>Planctomycetota</taxon>
        <taxon>Planctomycetia</taxon>
        <taxon>Gemmatales</taxon>
        <taxon>Gemmataceae</taxon>
        <taxon>Gemmata</taxon>
    </lineage>
</organism>
<feature type="domain" description="DUF3854" evidence="2">
    <location>
        <begin position="137"/>
        <end position="259"/>
    </location>
</feature>
<keyword evidence="3" id="KW-0347">Helicase</keyword>
<accession>A0A6P2DGM9</accession>
<protein>
    <recommendedName>
        <fullName evidence="2">DUF3854 domain-containing protein</fullName>
    </recommendedName>
</protein>